<gene>
    <name evidence="3" type="ORF">LDAN0321_LOCUS14742</name>
</gene>
<proteinExistence type="predicted"/>
<feature type="signal peptide" evidence="2">
    <location>
        <begin position="1"/>
        <end position="17"/>
    </location>
</feature>
<dbReference type="InterPro" id="IPR045388">
    <property type="entry name" value="HHL1-like"/>
</dbReference>
<dbReference type="PANTHER" id="PTHR48191:SF2">
    <property type="entry name" value="PROTEIN HHL1, CHLOROPLASTIC"/>
    <property type="match status" value="1"/>
</dbReference>
<dbReference type="PANTHER" id="PTHR48191">
    <property type="entry name" value="PROTEIN HHL1 CHLOROPLASTIC"/>
    <property type="match status" value="1"/>
</dbReference>
<keyword evidence="2" id="KW-0732">Signal</keyword>
<accession>A0A7S2L426</accession>
<feature type="region of interest" description="Disordered" evidence="1">
    <location>
        <begin position="30"/>
        <end position="59"/>
    </location>
</feature>
<name>A0A7S2L426_9STRA</name>
<sequence length="203" mass="22229">MKLNLLTIALTLATASALSTFTGNRVSFSPSTANTCARRGDMSMKKGKPNVPPQMRGSYKRQQEMVSQRDAMMAASQPGTDGLPVFNLFIRTKKGNMWYPCGSFKGDERSAALAKSYADDGMLSGISKNQLDKGVAGSIFRDQKKLEESLCRAYPQLRKSRGDFEYGYKLAYEGLSEEQGKIGMITPQAQSGFMDGIKGMFGQ</sequence>
<dbReference type="Pfam" id="PF20133">
    <property type="entry name" value="HHL1-like"/>
    <property type="match status" value="1"/>
</dbReference>
<dbReference type="EMBL" id="HBGY01023449">
    <property type="protein sequence ID" value="CAD9595140.1"/>
    <property type="molecule type" value="Transcribed_RNA"/>
</dbReference>
<evidence type="ECO:0000313" key="3">
    <source>
        <dbReference type="EMBL" id="CAD9595140.1"/>
    </source>
</evidence>
<feature type="chain" id="PRO_5031412278" evidence="2">
    <location>
        <begin position="18"/>
        <end position="203"/>
    </location>
</feature>
<dbReference type="AlphaFoldDB" id="A0A7S2L426"/>
<reference evidence="3" key="1">
    <citation type="submission" date="2021-01" db="EMBL/GenBank/DDBJ databases">
        <authorList>
            <person name="Corre E."/>
            <person name="Pelletier E."/>
            <person name="Niang G."/>
            <person name="Scheremetjew M."/>
            <person name="Finn R."/>
            <person name="Kale V."/>
            <person name="Holt S."/>
            <person name="Cochrane G."/>
            <person name="Meng A."/>
            <person name="Brown T."/>
            <person name="Cohen L."/>
        </authorList>
    </citation>
    <scope>NUCLEOTIDE SEQUENCE</scope>
    <source>
        <strain evidence="3">B650</strain>
    </source>
</reference>
<evidence type="ECO:0000256" key="1">
    <source>
        <dbReference type="SAM" id="MobiDB-lite"/>
    </source>
</evidence>
<protein>
    <submittedName>
        <fullName evidence="3">Uncharacterized protein</fullName>
    </submittedName>
</protein>
<evidence type="ECO:0000256" key="2">
    <source>
        <dbReference type="SAM" id="SignalP"/>
    </source>
</evidence>
<organism evidence="3">
    <name type="scientific">Leptocylindrus danicus</name>
    <dbReference type="NCBI Taxonomy" id="163516"/>
    <lineage>
        <taxon>Eukaryota</taxon>
        <taxon>Sar</taxon>
        <taxon>Stramenopiles</taxon>
        <taxon>Ochrophyta</taxon>
        <taxon>Bacillariophyta</taxon>
        <taxon>Coscinodiscophyceae</taxon>
        <taxon>Chaetocerotophycidae</taxon>
        <taxon>Leptocylindrales</taxon>
        <taxon>Leptocylindraceae</taxon>
        <taxon>Leptocylindrus</taxon>
    </lineage>
</organism>